<evidence type="ECO:0000313" key="2">
    <source>
        <dbReference type="Proteomes" id="UP001321825"/>
    </source>
</evidence>
<dbReference type="EMBL" id="AP024714">
    <property type="protein sequence ID" value="BCX80652.1"/>
    <property type="molecule type" value="Genomic_DNA"/>
</dbReference>
<name>A0AAU9CMG6_9GAMM</name>
<dbReference type="Gene3D" id="3.40.50.300">
    <property type="entry name" value="P-loop containing nucleotide triphosphate hydrolases"/>
    <property type="match status" value="1"/>
</dbReference>
<evidence type="ECO:0000313" key="1">
    <source>
        <dbReference type="EMBL" id="BCX80652.1"/>
    </source>
</evidence>
<dbReference type="AlphaFoldDB" id="A0AAU9CMG6"/>
<dbReference type="SUPFAM" id="SSF52540">
    <property type="entry name" value="P-loop containing nucleoside triphosphate hydrolases"/>
    <property type="match status" value="1"/>
</dbReference>
<organism evidence="1 2">
    <name type="scientific">Methylomarinovum caldicuralii</name>
    <dbReference type="NCBI Taxonomy" id="438856"/>
    <lineage>
        <taxon>Bacteria</taxon>
        <taxon>Pseudomonadati</taxon>
        <taxon>Pseudomonadota</taxon>
        <taxon>Gammaproteobacteria</taxon>
        <taxon>Methylococcales</taxon>
        <taxon>Methylothermaceae</taxon>
        <taxon>Methylomarinovum</taxon>
    </lineage>
</organism>
<protein>
    <recommendedName>
        <fullName evidence="3">Sulfotransferase</fullName>
    </recommendedName>
</protein>
<proteinExistence type="predicted"/>
<dbReference type="Proteomes" id="UP001321825">
    <property type="component" value="Chromosome"/>
</dbReference>
<reference evidence="2" key="1">
    <citation type="journal article" date="2024" name="Int. J. Syst. Evol. Microbiol.">
        <title>Methylomarinovum tepidoasis sp. nov., a moderately thermophilic methanotroph of the family Methylothermaceae isolated from a deep-sea hydrothermal field.</title>
        <authorList>
            <person name="Hirayama H."/>
            <person name="Takaki Y."/>
            <person name="Abe M."/>
            <person name="Miyazaki M."/>
            <person name="Uematsu K."/>
            <person name="Matsui Y."/>
            <person name="Takai K."/>
        </authorList>
    </citation>
    <scope>NUCLEOTIDE SEQUENCE [LARGE SCALE GENOMIC DNA]</scope>
    <source>
        <strain evidence="2">IT-9</strain>
    </source>
</reference>
<dbReference type="KEGG" id="mcau:MIT9_P0226"/>
<evidence type="ECO:0008006" key="3">
    <source>
        <dbReference type="Google" id="ProtNLM"/>
    </source>
</evidence>
<gene>
    <name evidence="1" type="ORF">MIT9_P0226</name>
</gene>
<keyword evidence="2" id="KW-1185">Reference proteome</keyword>
<accession>A0AAU9CMG6</accession>
<dbReference type="InterPro" id="IPR027417">
    <property type="entry name" value="P-loop_NTPase"/>
</dbReference>
<sequence>MSTPVFIGGFRSGSTLLINLLGLHPEIAPWFETKELCEALRWLRVLTNPAVFSEEAALMQPIHPAGFDAAAVAARMRWHVDYNFRRLSGAEASGKAAYERYPLGADCILYSREEALQAVRRWELQADTTDLQRIGQVTGWLIRFLGKRQAELMGRPLWINKTPEISRFGDVLWDSLGPCRVILLIRNGWDVVRSAAALGWGDVGKLSQWWKGLIVQSRKVAREGYYLEIRYENLVDRPEETLWTVLRFLNLPQDNDDVFFQRCRAQMMFGNQRARHSCCFHEADRAIFDRVAADLMHSLGYH</sequence>
<dbReference type="RefSeq" id="WP_317705614.1">
    <property type="nucleotide sequence ID" value="NZ_AP024714.1"/>
</dbReference>
<dbReference type="Pfam" id="PF13469">
    <property type="entry name" value="Sulfotransfer_3"/>
    <property type="match status" value="1"/>
</dbReference>